<protein>
    <submittedName>
        <fullName evidence="1">Non-specific serine/threonine protein kinase protein</fullName>
        <ecNumber evidence="1">2.7.11.1</ecNumber>
    </submittedName>
</protein>
<dbReference type="EMBL" id="CM037012">
    <property type="protein sequence ID" value="KAH7690962.1"/>
    <property type="molecule type" value="Genomic_DNA"/>
</dbReference>
<keyword evidence="1" id="KW-0808">Transferase</keyword>
<evidence type="ECO:0000313" key="2">
    <source>
        <dbReference type="Proteomes" id="UP000827976"/>
    </source>
</evidence>
<organism evidence="1 2">
    <name type="scientific">Dioscorea alata</name>
    <name type="common">Purple yam</name>
    <dbReference type="NCBI Taxonomy" id="55571"/>
    <lineage>
        <taxon>Eukaryota</taxon>
        <taxon>Viridiplantae</taxon>
        <taxon>Streptophyta</taxon>
        <taxon>Embryophyta</taxon>
        <taxon>Tracheophyta</taxon>
        <taxon>Spermatophyta</taxon>
        <taxon>Magnoliopsida</taxon>
        <taxon>Liliopsida</taxon>
        <taxon>Dioscoreales</taxon>
        <taxon>Dioscoreaceae</taxon>
        <taxon>Dioscorea</taxon>
    </lineage>
</organism>
<reference evidence="2" key="1">
    <citation type="journal article" date="2022" name="Nat. Commun.">
        <title>Chromosome evolution and the genetic basis of agronomically important traits in greater yam.</title>
        <authorList>
            <person name="Bredeson J.V."/>
            <person name="Lyons J.B."/>
            <person name="Oniyinde I.O."/>
            <person name="Okereke N.R."/>
            <person name="Kolade O."/>
            <person name="Nnabue I."/>
            <person name="Nwadili C.O."/>
            <person name="Hribova E."/>
            <person name="Parker M."/>
            <person name="Nwogha J."/>
            <person name="Shu S."/>
            <person name="Carlson J."/>
            <person name="Kariba R."/>
            <person name="Muthemba S."/>
            <person name="Knop K."/>
            <person name="Barton G.J."/>
            <person name="Sherwood A.V."/>
            <person name="Lopez-Montes A."/>
            <person name="Asiedu R."/>
            <person name="Jamnadass R."/>
            <person name="Muchugi A."/>
            <person name="Goodstein D."/>
            <person name="Egesi C.N."/>
            <person name="Featherston J."/>
            <person name="Asfaw A."/>
            <person name="Simpson G.G."/>
            <person name="Dolezel J."/>
            <person name="Hendre P.S."/>
            <person name="Van Deynze A."/>
            <person name="Kumar P.L."/>
            <person name="Obidiegwu J.E."/>
            <person name="Bhattacharjee R."/>
            <person name="Rokhsar D.S."/>
        </authorList>
    </citation>
    <scope>NUCLEOTIDE SEQUENCE [LARGE SCALE GENOMIC DNA]</scope>
    <source>
        <strain evidence="2">cv. TDa95/00328</strain>
    </source>
</reference>
<keyword evidence="1" id="KW-0723">Serine/threonine-protein kinase</keyword>
<sequence>MRVTEKCDVYSFGIVALEVIHGTHPGDLLSNFSLSMLVKDILDPRVRLPIADQVTTNQVLLVILVAMQCVDNDPQARPTMQQVSQRLSSPKSLPSFDIYSFQALTLDHLINIVQVHVDDQARE</sequence>
<proteinExistence type="predicted"/>
<comment type="caution">
    <text evidence="1">The sequence shown here is derived from an EMBL/GenBank/DDBJ whole genome shotgun (WGS) entry which is preliminary data.</text>
</comment>
<name>A0ACB7WS15_DIOAL</name>
<keyword evidence="1" id="KW-0418">Kinase</keyword>
<gene>
    <name evidence="1" type="ORF">IHE45_02G085300</name>
</gene>
<dbReference type="Proteomes" id="UP000827976">
    <property type="component" value="Chromosome 2"/>
</dbReference>
<dbReference type="EC" id="2.7.11.1" evidence="1"/>
<evidence type="ECO:0000313" key="1">
    <source>
        <dbReference type="EMBL" id="KAH7690962.1"/>
    </source>
</evidence>
<keyword evidence="2" id="KW-1185">Reference proteome</keyword>
<accession>A0ACB7WS15</accession>